<accession>A0A4Y2A1D1</accession>
<evidence type="ECO:0000313" key="3">
    <source>
        <dbReference type="Proteomes" id="UP000499080"/>
    </source>
</evidence>
<reference evidence="2 3" key="1">
    <citation type="journal article" date="2019" name="Sci. Rep.">
        <title>Orb-weaving spider Araneus ventricosus genome elucidates the spidroin gene catalogue.</title>
        <authorList>
            <person name="Kono N."/>
            <person name="Nakamura H."/>
            <person name="Ohtoshi R."/>
            <person name="Moran D.A.P."/>
            <person name="Shinohara A."/>
            <person name="Yoshida Y."/>
            <person name="Fujiwara M."/>
            <person name="Mori M."/>
            <person name="Tomita M."/>
            <person name="Arakawa K."/>
        </authorList>
    </citation>
    <scope>NUCLEOTIDE SEQUENCE [LARGE SCALE GENOMIC DNA]</scope>
</reference>
<comment type="caution">
    <text evidence="2">The sequence shown here is derived from an EMBL/GenBank/DDBJ whole genome shotgun (WGS) entry which is preliminary data.</text>
</comment>
<dbReference type="EMBL" id="BGPR01079198">
    <property type="protein sequence ID" value="GBL73470.1"/>
    <property type="molecule type" value="Genomic_DNA"/>
</dbReference>
<feature type="compositionally biased region" description="Polar residues" evidence="1">
    <location>
        <begin position="22"/>
        <end position="31"/>
    </location>
</feature>
<feature type="region of interest" description="Disordered" evidence="1">
    <location>
        <begin position="22"/>
        <end position="42"/>
    </location>
</feature>
<proteinExistence type="predicted"/>
<name>A0A4Y2A1D1_ARAVE</name>
<evidence type="ECO:0000313" key="2">
    <source>
        <dbReference type="EMBL" id="GBL73470.1"/>
    </source>
</evidence>
<sequence length="66" mass="7338">MSMAMLPNAQRSGCCWTAVRSCGNSESGNSEQRTKPVRRRFPYDPRWSGEGMALLNDQNGLCNNLS</sequence>
<feature type="non-terminal residue" evidence="2">
    <location>
        <position position="66"/>
    </location>
</feature>
<dbReference type="Proteomes" id="UP000499080">
    <property type="component" value="Unassembled WGS sequence"/>
</dbReference>
<protein>
    <submittedName>
        <fullName evidence="2">Uncharacterized protein</fullName>
    </submittedName>
</protein>
<gene>
    <name evidence="2" type="ORF">AVEN_19933_1</name>
</gene>
<evidence type="ECO:0000256" key="1">
    <source>
        <dbReference type="SAM" id="MobiDB-lite"/>
    </source>
</evidence>
<keyword evidence="3" id="KW-1185">Reference proteome</keyword>
<organism evidence="2 3">
    <name type="scientific">Araneus ventricosus</name>
    <name type="common">Orbweaver spider</name>
    <name type="synonym">Epeira ventricosa</name>
    <dbReference type="NCBI Taxonomy" id="182803"/>
    <lineage>
        <taxon>Eukaryota</taxon>
        <taxon>Metazoa</taxon>
        <taxon>Ecdysozoa</taxon>
        <taxon>Arthropoda</taxon>
        <taxon>Chelicerata</taxon>
        <taxon>Arachnida</taxon>
        <taxon>Araneae</taxon>
        <taxon>Araneomorphae</taxon>
        <taxon>Entelegynae</taxon>
        <taxon>Araneoidea</taxon>
        <taxon>Araneidae</taxon>
        <taxon>Araneus</taxon>
    </lineage>
</organism>
<dbReference type="AlphaFoldDB" id="A0A4Y2A1D1"/>